<feature type="compositionally biased region" description="Basic and acidic residues" evidence="1">
    <location>
        <begin position="89"/>
        <end position="102"/>
    </location>
</feature>
<organism evidence="2 3">
    <name type="scientific">Oleoguttula mirabilis</name>
    <dbReference type="NCBI Taxonomy" id="1507867"/>
    <lineage>
        <taxon>Eukaryota</taxon>
        <taxon>Fungi</taxon>
        <taxon>Dikarya</taxon>
        <taxon>Ascomycota</taxon>
        <taxon>Pezizomycotina</taxon>
        <taxon>Dothideomycetes</taxon>
        <taxon>Dothideomycetidae</taxon>
        <taxon>Mycosphaerellales</taxon>
        <taxon>Teratosphaeriaceae</taxon>
        <taxon>Oleoguttula</taxon>
    </lineage>
</organism>
<feature type="region of interest" description="Disordered" evidence="1">
    <location>
        <begin position="88"/>
        <end position="111"/>
    </location>
</feature>
<dbReference type="EMBL" id="JAVFHQ010000051">
    <property type="protein sequence ID" value="KAK4541564.1"/>
    <property type="molecule type" value="Genomic_DNA"/>
</dbReference>
<sequence>MAQDPGTTALLAVMLKHAGTFEAVESIFQGMAVMAHREYGAEVLRKKQIAGLLADAFLEELGGELIVKGVAASAKAVDVQGCDENGAALDRERDTDGLDEPMRKKRRRCDSRFDTPVQSAAVAVDQAAAADGDGNGADVAMMDTNEDAEGVYEHVLKPQAAEETISSKAFAPALPPHLQLRFYSQQPGSTFGRPSQPYWPAADRRQGAAAGQRGAHQQCALPEAGRSIDDANGRVSQSEQPEWHPDGEDVALRTTYSAARPTVHPSREAYIAAAADDGANVLSETSKPAQLLSHEISLNGFSGFAREPHSFHALPAATTFSGKIGFTQPTPVENSIWKHGRDALLAPKPTAEAKQADRVKHREQAVDIWQSRSHSVLKAPLGDEKGSEHSLKRAIEQGDDRADLQPSSRVWPPSASILEDGSARIVIEQESSAATPSEKSYDAPEFPAADARYTPVAHVPSLPALLTNVVTIPFALAILGNQVGKERKVRAWAREHPDEVPMGMSNEKKKTQGWTPAQRAALIWMQHEVTKLRKAATAIDDAAAETGATVSGSRLGQCHQQAEATRKRSNAGDGEQDADPSFDWTGHAISNQKRMKVEGADIREPKPEVTPVVDLLWPTKTWVTGTRNQKNAMRLEVLLTNLARHIDAYNFIRDSTGGAAMPALVLLGRTPDLLRINFFPKASEPPSIRTRLHAVLKSQPEGANHLIKGHITSVVRAECEKLLRHLVRWNPMLLPELADGDDTVKSHLELHAPLPFESAMQVLKEQDYLRLDKSAGKKIADKIFGVVKDHVRKHAPNSPLLGPPDILASTVMARYGNGEVLSDHELKRYSLAEVTLTGSGLNFRDTLQSHVKGKPGKSVMSEEDVEIEVFRLALMDRTAWPELFA</sequence>
<feature type="region of interest" description="Disordered" evidence="1">
    <location>
        <begin position="227"/>
        <end position="247"/>
    </location>
</feature>
<comment type="caution">
    <text evidence="2">The sequence shown here is derived from an EMBL/GenBank/DDBJ whole genome shotgun (WGS) entry which is preliminary data.</text>
</comment>
<feature type="compositionally biased region" description="Polar residues" evidence="1">
    <location>
        <begin position="550"/>
        <end position="563"/>
    </location>
</feature>
<reference evidence="2 3" key="1">
    <citation type="submission" date="2021-11" db="EMBL/GenBank/DDBJ databases">
        <title>Black yeast isolated from Biological Soil Crust.</title>
        <authorList>
            <person name="Kurbessoian T."/>
        </authorList>
    </citation>
    <scope>NUCLEOTIDE SEQUENCE [LARGE SCALE GENOMIC DNA]</scope>
    <source>
        <strain evidence="2 3">CCFEE 5522</strain>
    </source>
</reference>
<dbReference type="AlphaFoldDB" id="A0AAV9J9E0"/>
<gene>
    <name evidence="2" type="ORF">LTR36_007861</name>
</gene>
<evidence type="ECO:0000313" key="2">
    <source>
        <dbReference type="EMBL" id="KAK4541564.1"/>
    </source>
</evidence>
<evidence type="ECO:0000256" key="1">
    <source>
        <dbReference type="SAM" id="MobiDB-lite"/>
    </source>
</evidence>
<protein>
    <submittedName>
        <fullName evidence="2">Uncharacterized protein</fullName>
    </submittedName>
</protein>
<accession>A0AAV9J9E0</accession>
<feature type="region of interest" description="Disordered" evidence="1">
    <location>
        <begin position="550"/>
        <end position="586"/>
    </location>
</feature>
<evidence type="ECO:0000313" key="3">
    <source>
        <dbReference type="Proteomes" id="UP001324427"/>
    </source>
</evidence>
<keyword evidence="3" id="KW-1185">Reference proteome</keyword>
<name>A0AAV9J9E0_9PEZI</name>
<proteinExistence type="predicted"/>
<dbReference type="Proteomes" id="UP001324427">
    <property type="component" value="Unassembled WGS sequence"/>
</dbReference>